<dbReference type="OrthoDB" id="9809543at2"/>
<keyword evidence="1" id="KW-0472">Membrane</keyword>
<keyword evidence="3" id="KW-1185">Reference proteome</keyword>
<accession>A0A3L7AL88</accession>
<protein>
    <submittedName>
        <fullName evidence="2">DUF2189 domain-containing protein</fullName>
    </submittedName>
</protein>
<keyword evidence="1" id="KW-1133">Transmembrane helix</keyword>
<reference evidence="2 3" key="1">
    <citation type="submission" date="2018-10" db="EMBL/GenBank/DDBJ databases">
        <title>Xanthobacter tagetidis genome sequencing and assembly.</title>
        <authorList>
            <person name="Maclea K.S."/>
            <person name="Goen A.E."/>
            <person name="Fatima S.A."/>
        </authorList>
    </citation>
    <scope>NUCLEOTIDE SEQUENCE [LARGE SCALE GENOMIC DNA]</scope>
    <source>
        <strain evidence="2 3">ATCC 700314</strain>
    </source>
</reference>
<dbReference type="Pfam" id="PF09955">
    <property type="entry name" value="DUF2189"/>
    <property type="match status" value="1"/>
</dbReference>
<keyword evidence="1" id="KW-0812">Transmembrane</keyword>
<dbReference type="InterPro" id="IPR018692">
    <property type="entry name" value="DUF2189"/>
</dbReference>
<gene>
    <name evidence="2" type="ORF">D9R14_03245</name>
</gene>
<feature type="transmembrane region" description="Helical" evidence="1">
    <location>
        <begin position="43"/>
        <end position="65"/>
    </location>
</feature>
<name>A0A3L7AL88_9HYPH</name>
<dbReference type="AlphaFoldDB" id="A0A3L7AL88"/>
<feature type="transmembrane region" description="Helical" evidence="1">
    <location>
        <begin position="71"/>
        <end position="92"/>
    </location>
</feature>
<sequence length="266" mass="28367">MADVVKQSGNAVTAFPKVRAVSFADLTWALEAGVADFRKAPAIGLFFGGIYALGGLLILATVFALDVGYLAYPLAAGSVLIGPFVAAGLYEVSREIEAGRKPTFSSVLRTALDQRRRELGWMAFVTIFAFIIWMYQVRLLLALFLGFASFASLQDFAQVLFTTADGLSFLAVGHVIGAALALGLFSITVISFPLLMDRDVDVVTAMITSVQAVLASPGPMILYGLIVVGMLVVGVVPLFLGLLVVLPVLGHTTWHLYRRAVEPPAA</sequence>
<dbReference type="EMBL" id="RCTF01000002">
    <property type="protein sequence ID" value="RLP81027.1"/>
    <property type="molecule type" value="Genomic_DNA"/>
</dbReference>
<evidence type="ECO:0000256" key="1">
    <source>
        <dbReference type="SAM" id="Phobius"/>
    </source>
</evidence>
<evidence type="ECO:0000313" key="2">
    <source>
        <dbReference type="EMBL" id="RLP81027.1"/>
    </source>
</evidence>
<dbReference type="RefSeq" id="WP_121621879.1">
    <property type="nucleotide sequence ID" value="NZ_JACIIW010000003.1"/>
</dbReference>
<comment type="caution">
    <text evidence="2">The sequence shown here is derived from an EMBL/GenBank/DDBJ whole genome shotgun (WGS) entry which is preliminary data.</text>
</comment>
<organism evidence="2 3">
    <name type="scientific">Xanthobacter tagetidis</name>
    <dbReference type="NCBI Taxonomy" id="60216"/>
    <lineage>
        <taxon>Bacteria</taxon>
        <taxon>Pseudomonadati</taxon>
        <taxon>Pseudomonadota</taxon>
        <taxon>Alphaproteobacteria</taxon>
        <taxon>Hyphomicrobiales</taxon>
        <taxon>Xanthobacteraceae</taxon>
        <taxon>Xanthobacter</taxon>
    </lineage>
</organism>
<feature type="transmembrane region" description="Helical" evidence="1">
    <location>
        <begin position="221"/>
        <end position="249"/>
    </location>
</feature>
<feature type="transmembrane region" description="Helical" evidence="1">
    <location>
        <begin position="169"/>
        <end position="196"/>
    </location>
</feature>
<dbReference type="Proteomes" id="UP000269692">
    <property type="component" value="Unassembled WGS sequence"/>
</dbReference>
<proteinExistence type="predicted"/>
<feature type="transmembrane region" description="Helical" evidence="1">
    <location>
        <begin position="119"/>
        <end position="135"/>
    </location>
</feature>
<evidence type="ECO:0000313" key="3">
    <source>
        <dbReference type="Proteomes" id="UP000269692"/>
    </source>
</evidence>